<dbReference type="NCBIfam" id="TIGR03016">
    <property type="entry name" value="pepcterm_hypo_1"/>
    <property type="match status" value="1"/>
</dbReference>
<evidence type="ECO:0008006" key="4">
    <source>
        <dbReference type="Google" id="ProtNLM"/>
    </source>
</evidence>
<evidence type="ECO:0000256" key="1">
    <source>
        <dbReference type="SAM" id="SignalP"/>
    </source>
</evidence>
<dbReference type="InterPro" id="IPR017467">
    <property type="entry name" value="CHP03016_PEP-CTERM"/>
</dbReference>
<keyword evidence="1" id="KW-0732">Signal</keyword>
<evidence type="ECO:0000313" key="2">
    <source>
        <dbReference type="EMBL" id="AMO39097.1"/>
    </source>
</evidence>
<proteinExistence type="predicted"/>
<organism evidence="2 3">
    <name type="scientific">Thauera humireducens</name>
    <dbReference type="NCBI Taxonomy" id="1134435"/>
    <lineage>
        <taxon>Bacteria</taxon>
        <taxon>Pseudomonadati</taxon>
        <taxon>Pseudomonadota</taxon>
        <taxon>Betaproteobacteria</taxon>
        <taxon>Rhodocyclales</taxon>
        <taxon>Zoogloeaceae</taxon>
        <taxon>Thauera</taxon>
    </lineage>
</organism>
<dbReference type="AlphaFoldDB" id="A0A127KAY0"/>
<keyword evidence="3" id="KW-1185">Reference proteome</keyword>
<evidence type="ECO:0000313" key="3">
    <source>
        <dbReference type="Proteomes" id="UP000036902"/>
    </source>
</evidence>
<dbReference type="EMBL" id="CP014646">
    <property type="protein sequence ID" value="AMO39097.1"/>
    <property type="molecule type" value="Genomic_DNA"/>
</dbReference>
<dbReference type="SUPFAM" id="SSF56935">
    <property type="entry name" value="Porins"/>
    <property type="match status" value="2"/>
</dbReference>
<name>A0A127KAY0_9RHOO</name>
<gene>
    <name evidence="2" type="ORF">AC731_011315</name>
</gene>
<reference evidence="3" key="1">
    <citation type="submission" date="2016-03" db="EMBL/GenBank/DDBJ databases">
        <authorList>
            <person name="Ma C."/>
            <person name="Zhou S."/>
            <person name="Yang G."/>
        </authorList>
    </citation>
    <scope>NUCLEOTIDE SEQUENCE [LARGE SCALE GENOMIC DNA]</scope>
    <source>
        <strain evidence="3">SgZ-1</strain>
    </source>
</reference>
<accession>A0A127KAY0</accession>
<dbReference type="RefSeq" id="WP_048710046.1">
    <property type="nucleotide sequence ID" value="NZ_CP014646.1"/>
</dbReference>
<feature type="signal peptide" evidence="1">
    <location>
        <begin position="1"/>
        <end position="23"/>
    </location>
</feature>
<protein>
    <recommendedName>
        <fullName evidence="4">TIGR03016 family PEP-CTERM system-associated outer membrane protein</fullName>
    </recommendedName>
</protein>
<dbReference type="STRING" id="1134435.AC731_011315"/>
<feature type="chain" id="PRO_5007274877" description="TIGR03016 family PEP-CTERM system-associated outer membrane protein" evidence="1">
    <location>
        <begin position="24"/>
        <end position="496"/>
    </location>
</feature>
<dbReference type="KEGG" id="thu:AC731_011315"/>
<sequence length="496" mass="54718">MQAMPPLLSVLTLAVVATAPAFAQTVTVTPTLNTRLTWTDNVDTDGEDPRQDWIAEVSPGVSVSRASGRFRGYLDASLRNLVHARETDQNETYLAFQGNGEFEAIEDAVFIAASGSISRNSTSSFGRRYSGDELSASEDNETRVWSIAPRYEFRFGDAGAGRLGYESRWLQGGSASIGDQHQKRWTLGLSDPGAFRLFGWGVDYVRTDNSYEEEQGRDVTQDVGRATLFVNIDPQFRVRAIGGYESNDYAVADGEEGAIWGMGFDWYPTERTNISVTGEDRIFGTGYDVQVRHRMARSVWNVSISRDITSSLDELAGGFVLDPVFQLFYQLTDPALPEAERVRIARSAYERAGGVGIRTNAYFVQRSARAGVTFTGARNTLSVSLNQTERQRLNTFSGFLLTDDFSEFDYIKTRSASVSLTHKLSGLATLNGALTRSRSEGQGDSNREIDRSIYTLGVTRKLGPDTTGGLSYRHQKAEGSDDYTENAVTATLGMRF</sequence>
<dbReference type="Proteomes" id="UP000036902">
    <property type="component" value="Chromosome"/>
</dbReference>